<evidence type="ECO:0000313" key="1">
    <source>
        <dbReference type="EMBL" id="TDF91783.1"/>
    </source>
</evidence>
<dbReference type="RefSeq" id="WP_133205981.1">
    <property type="nucleotide sequence ID" value="NZ_SMRU01000027.1"/>
</dbReference>
<dbReference type="OrthoDB" id="4539703at2"/>
<dbReference type="Proteomes" id="UP000295511">
    <property type="component" value="Unassembled WGS sequence"/>
</dbReference>
<sequence>MRPDIQLHSMPLATLGPAGTDAFAVAEQLTLNVIACDTFPEAMKVAEESRIPALICAGYREMDRSGFVTDDWSHLHFRYRNSMRVTHVWTQPTKPMCLAVRDGITYPEQVSSVALHPATSAIANDVLPSADQIAFRSKPAAVQAANTGQADACIGSVDVITEAGNLHIVEYFSTEMIWCLYEHLR</sequence>
<dbReference type="EMBL" id="SMRU01000027">
    <property type="protein sequence ID" value="TDF91783.1"/>
    <property type="molecule type" value="Genomic_DNA"/>
</dbReference>
<reference evidence="1 2" key="1">
    <citation type="submission" date="2019-03" db="EMBL/GenBank/DDBJ databases">
        <title>Whole genome sequence of Arthrobacter sp JH1-1.</title>
        <authorList>
            <person name="Trinh H.N."/>
        </authorList>
    </citation>
    <scope>NUCLEOTIDE SEQUENCE [LARGE SCALE GENOMIC DNA]</scope>
    <source>
        <strain evidence="1 2">JH1-1</strain>
    </source>
</reference>
<comment type="caution">
    <text evidence="1">The sequence shown here is derived from an EMBL/GenBank/DDBJ whole genome shotgun (WGS) entry which is preliminary data.</text>
</comment>
<evidence type="ECO:0008006" key="3">
    <source>
        <dbReference type="Google" id="ProtNLM"/>
    </source>
</evidence>
<gene>
    <name evidence="1" type="ORF">E1809_19895</name>
</gene>
<proteinExistence type="predicted"/>
<name>A0A4R5K9F4_9MICC</name>
<protein>
    <recommendedName>
        <fullName evidence="3">Prephenate dehydratase</fullName>
    </recommendedName>
</protein>
<keyword evidence="2" id="KW-1185">Reference proteome</keyword>
<accession>A0A4R5K9F4</accession>
<dbReference type="AlphaFoldDB" id="A0A4R5K9F4"/>
<organism evidence="1 2">
    <name type="scientific">Arthrobacter terricola</name>
    <dbReference type="NCBI Taxonomy" id="2547396"/>
    <lineage>
        <taxon>Bacteria</taxon>
        <taxon>Bacillati</taxon>
        <taxon>Actinomycetota</taxon>
        <taxon>Actinomycetes</taxon>
        <taxon>Micrococcales</taxon>
        <taxon>Micrococcaceae</taxon>
        <taxon>Arthrobacter</taxon>
    </lineage>
</organism>
<evidence type="ECO:0000313" key="2">
    <source>
        <dbReference type="Proteomes" id="UP000295511"/>
    </source>
</evidence>